<sequence length="362" mass="40888">MMPPVIFISHTLNGLPVLPHLWALSLVCLTKDEFRMHVYNQIASWLAPASGRHHHNTSLPLYLSLLHFSFKVRRSISCPQLTPFPRGINSFTLSSATVPSNTNMTTSTSTSNKNNTFHLFPYLPWELRARIWELTISPRTVSLNIRHRLLQRDYDDKKNWVLPKLLFTSTPIPAALHACQEARNHLTHPLTACGGANGYGYGYYEKMSSSDLMNAQQQQQPWSWEEEERIPSISPYIWVNFEVDMIDIGVKRFGFSGRHSKNYASKIRRVRFKPMAACLAFEVLTPGGVYSFPNVKEAEIDCPAGTSIAGWADHLPWNMVGDLVCGVKDVVFRDPLGKMMTLAEIIGEFPEGRPPGYAPSNN</sequence>
<evidence type="ECO:0000313" key="3">
    <source>
        <dbReference type="Proteomes" id="UP001278500"/>
    </source>
</evidence>
<reference evidence="2" key="1">
    <citation type="journal article" date="2023" name="Mol. Phylogenet. Evol.">
        <title>Genome-scale phylogeny and comparative genomics of the fungal order Sordariales.</title>
        <authorList>
            <person name="Hensen N."/>
            <person name="Bonometti L."/>
            <person name="Westerberg I."/>
            <person name="Brannstrom I.O."/>
            <person name="Guillou S."/>
            <person name="Cros-Aarteil S."/>
            <person name="Calhoun S."/>
            <person name="Haridas S."/>
            <person name="Kuo A."/>
            <person name="Mondo S."/>
            <person name="Pangilinan J."/>
            <person name="Riley R."/>
            <person name="LaButti K."/>
            <person name="Andreopoulos B."/>
            <person name="Lipzen A."/>
            <person name="Chen C."/>
            <person name="Yan M."/>
            <person name="Daum C."/>
            <person name="Ng V."/>
            <person name="Clum A."/>
            <person name="Steindorff A."/>
            <person name="Ohm R.A."/>
            <person name="Martin F."/>
            <person name="Silar P."/>
            <person name="Natvig D.O."/>
            <person name="Lalanne C."/>
            <person name="Gautier V."/>
            <person name="Ament-Velasquez S.L."/>
            <person name="Kruys A."/>
            <person name="Hutchinson M.I."/>
            <person name="Powell A.J."/>
            <person name="Barry K."/>
            <person name="Miller A.N."/>
            <person name="Grigoriev I.V."/>
            <person name="Debuchy R."/>
            <person name="Gladieux P."/>
            <person name="Hiltunen Thoren M."/>
            <person name="Johannesson H."/>
        </authorList>
    </citation>
    <scope>NUCLEOTIDE SEQUENCE</scope>
    <source>
        <strain evidence="2">CBS 560.94</strain>
    </source>
</reference>
<dbReference type="EMBL" id="JAUEPP010000008">
    <property type="protein sequence ID" value="KAK3337930.1"/>
    <property type="molecule type" value="Genomic_DNA"/>
</dbReference>
<dbReference type="PANTHER" id="PTHR35910">
    <property type="entry name" value="2EXR DOMAIN-CONTAINING PROTEIN"/>
    <property type="match status" value="1"/>
</dbReference>
<name>A0AAE0J7F5_9PEZI</name>
<protein>
    <recommendedName>
        <fullName evidence="1">2EXR domain-containing protein</fullName>
    </recommendedName>
</protein>
<keyword evidence="3" id="KW-1185">Reference proteome</keyword>
<proteinExistence type="predicted"/>
<accession>A0AAE0J7F5</accession>
<reference evidence="2" key="2">
    <citation type="submission" date="2023-06" db="EMBL/GenBank/DDBJ databases">
        <authorList>
            <consortium name="Lawrence Berkeley National Laboratory"/>
            <person name="Haridas S."/>
            <person name="Hensen N."/>
            <person name="Bonometti L."/>
            <person name="Westerberg I."/>
            <person name="Brannstrom I.O."/>
            <person name="Guillou S."/>
            <person name="Cros-Aarteil S."/>
            <person name="Calhoun S."/>
            <person name="Kuo A."/>
            <person name="Mondo S."/>
            <person name="Pangilinan J."/>
            <person name="Riley R."/>
            <person name="Labutti K."/>
            <person name="Andreopoulos B."/>
            <person name="Lipzen A."/>
            <person name="Chen C."/>
            <person name="Yanf M."/>
            <person name="Daum C."/>
            <person name="Ng V."/>
            <person name="Clum A."/>
            <person name="Steindorff A."/>
            <person name="Ohm R."/>
            <person name="Martin F."/>
            <person name="Silar P."/>
            <person name="Natvig D."/>
            <person name="Lalanne C."/>
            <person name="Gautier V."/>
            <person name="Ament-Velasquez S.L."/>
            <person name="Kruys A."/>
            <person name="Hutchinson M.I."/>
            <person name="Powell A.J."/>
            <person name="Barry K."/>
            <person name="Miller A.N."/>
            <person name="Grigoriev I.V."/>
            <person name="Debuchy R."/>
            <person name="Gladieux P."/>
            <person name="Thoren M.H."/>
            <person name="Johannesson H."/>
        </authorList>
    </citation>
    <scope>NUCLEOTIDE SEQUENCE</scope>
    <source>
        <strain evidence="2">CBS 560.94</strain>
    </source>
</reference>
<dbReference type="PANTHER" id="PTHR35910:SF1">
    <property type="entry name" value="2EXR DOMAIN-CONTAINING PROTEIN"/>
    <property type="match status" value="1"/>
</dbReference>
<feature type="domain" description="2EXR" evidence="1">
    <location>
        <begin position="117"/>
        <end position="246"/>
    </location>
</feature>
<gene>
    <name evidence="2" type="ORF">B0H65DRAFT_307765</name>
</gene>
<dbReference type="RefSeq" id="XP_062677381.1">
    <property type="nucleotide sequence ID" value="XM_062823242.1"/>
</dbReference>
<dbReference type="Pfam" id="PF20150">
    <property type="entry name" value="2EXR"/>
    <property type="match status" value="1"/>
</dbReference>
<dbReference type="InterPro" id="IPR045518">
    <property type="entry name" value="2EXR"/>
</dbReference>
<organism evidence="2 3">
    <name type="scientific">Neurospora tetraspora</name>
    <dbReference type="NCBI Taxonomy" id="94610"/>
    <lineage>
        <taxon>Eukaryota</taxon>
        <taxon>Fungi</taxon>
        <taxon>Dikarya</taxon>
        <taxon>Ascomycota</taxon>
        <taxon>Pezizomycotina</taxon>
        <taxon>Sordariomycetes</taxon>
        <taxon>Sordariomycetidae</taxon>
        <taxon>Sordariales</taxon>
        <taxon>Sordariaceae</taxon>
        <taxon>Neurospora</taxon>
    </lineage>
</organism>
<dbReference type="Proteomes" id="UP001278500">
    <property type="component" value="Unassembled WGS sequence"/>
</dbReference>
<dbReference type="AlphaFoldDB" id="A0AAE0J7F5"/>
<evidence type="ECO:0000313" key="2">
    <source>
        <dbReference type="EMBL" id="KAK3337930.1"/>
    </source>
</evidence>
<comment type="caution">
    <text evidence="2">The sequence shown here is derived from an EMBL/GenBank/DDBJ whole genome shotgun (WGS) entry which is preliminary data.</text>
</comment>
<evidence type="ECO:0000259" key="1">
    <source>
        <dbReference type="Pfam" id="PF20150"/>
    </source>
</evidence>
<dbReference type="GeneID" id="87860396"/>